<name>A0AAE4AYB6_9ACTN</name>
<comment type="caution">
    <text evidence="2">The sequence shown here is derived from an EMBL/GenBank/DDBJ whole genome shotgun (WGS) entry which is preliminary data.</text>
</comment>
<feature type="region of interest" description="Disordered" evidence="1">
    <location>
        <begin position="1"/>
        <end position="20"/>
    </location>
</feature>
<accession>A0AAE4AYB6</accession>
<sequence>MTAEQAAARELPLDTGREGDLDMLHPLAARGWRFNPNGGVERDWPGGLPTQITPHDISVTAPAGATFGDLGPVAASETLRDAYRLTSHA</sequence>
<evidence type="ECO:0000313" key="2">
    <source>
        <dbReference type="EMBL" id="MDQ0364878.1"/>
    </source>
</evidence>
<dbReference type="AlphaFoldDB" id="A0AAE4AYB6"/>
<keyword evidence="3" id="KW-1185">Reference proteome</keyword>
<proteinExistence type="predicted"/>
<organism evidence="2 3">
    <name type="scientific">Catenuloplanes indicus</name>
    <dbReference type="NCBI Taxonomy" id="137267"/>
    <lineage>
        <taxon>Bacteria</taxon>
        <taxon>Bacillati</taxon>
        <taxon>Actinomycetota</taxon>
        <taxon>Actinomycetes</taxon>
        <taxon>Micromonosporales</taxon>
        <taxon>Micromonosporaceae</taxon>
        <taxon>Catenuloplanes</taxon>
    </lineage>
</organism>
<gene>
    <name evidence="2" type="ORF">J2S42_001547</name>
</gene>
<protein>
    <submittedName>
        <fullName evidence="2">Uncharacterized protein</fullName>
    </submittedName>
</protein>
<dbReference type="Proteomes" id="UP001240236">
    <property type="component" value="Unassembled WGS sequence"/>
</dbReference>
<reference evidence="2 3" key="1">
    <citation type="submission" date="2023-07" db="EMBL/GenBank/DDBJ databases">
        <title>Sequencing the genomes of 1000 actinobacteria strains.</title>
        <authorList>
            <person name="Klenk H.-P."/>
        </authorList>
    </citation>
    <scope>NUCLEOTIDE SEQUENCE [LARGE SCALE GENOMIC DNA]</scope>
    <source>
        <strain evidence="2 3">DSM 44709</strain>
    </source>
</reference>
<evidence type="ECO:0000313" key="3">
    <source>
        <dbReference type="Proteomes" id="UP001240236"/>
    </source>
</evidence>
<evidence type="ECO:0000256" key="1">
    <source>
        <dbReference type="SAM" id="MobiDB-lite"/>
    </source>
</evidence>
<feature type="compositionally biased region" description="Basic and acidic residues" evidence="1">
    <location>
        <begin position="11"/>
        <end position="20"/>
    </location>
</feature>
<dbReference type="EMBL" id="JAUSUZ010000001">
    <property type="protein sequence ID" value="MDQ0364878.1"/>
    <property type="molecule type" value="Genomic_DNA"/>
</dbReference>